<dbReference type="AlphaFoldDB" id="A0A2K2DM02"/>
<feature type="compositionally biased region" description="Low complexity" evidence="1">
    <location>
        <begin position="130"/>
        <end position="149"/>
    </location>
</feature>
<keyword evidence="5" id="KW-1185">Reference proteome</keyword>
<dbReference type="EMBL" id="CM000880">
    <property type="protein sequence ID" value="PNT75301.1"/>
    <property type="molecule type" value="Genomic_DNA"/>
</dbReference>
<feature type="region of interest" description="Disordered" evidence="1">
    <location>
        <begin position="122"/>
        <end position="185"/>
    </location>
</feature>
<reference evidence="3" key="2">
    <citation type="submission" date="2017-06" db="EMBL/GenBank/DDBJ databases">
        <title>WGS assembly of Brachypodium distachyon.</title>
        <authorList>
            <consortium name="The International Brachypodium Initiative"/>
            <person name="Lucas S."/>
            <person name="Harmon-Smith M."/>
            <person name="Lail K."/>
            <person name="Tice H."/>
            <person name="Grimwood J."/>
            <person name="Bruce D."/>
            <person name="Barry K."/>
            <person name="Shu S."/>
            <person name="Lindquist E."/>
            <person name="Wang M."/>
            <person name="Pitluck S."/>
            <person name="Vogel J.P."/>
            <person name="Garvin D.F."/>
            <person name="Mockler T.C."/>
            <person name="Schmutz J."/>
            <person name="Rokhsar D."/>
            <person name="Bevan M.W."/>
        </authorList>
    </citation>
    <scope>NUCLEOTIDE SEQUENCE</scope>
    <source>
        <strain evidence="3">Bd21</strain>
    </source>
</reference>
<evidence type="ECO:0000256" key="1">
    <source>
        <dbReference type="SAM" id="MobiDB-lite"/>
    </source>
</evidence>
<proteinExistence type="predicted"/>
<evidence type="ECO:0000313" key="4">
    <source>
        <dbReference type="EnsemblPlants" id="PNT75301"/>
    </source>
</evidence>
<dbReference type="Gramene" id="PNT75301">
    <property type="protein sequence ID" value="PNT75301"/>
    <property type="gene ID" value="BRADI_1g29675v3"/>
</dbReference>
<feature type="compositionally biased region" description="Low complexity" evidence="1">
    <location>
        <begin position="56"/>
        <end position="67"/>
    </location>
</feature>
<keyword evidence="2" id="KW-0812">Transmembrane</keyword>
<accession>A0A2K2DM02</accession>
<keyword evidence="2" id="KW-1133">Transmembrane helix</keyword>
<dbReference type="InParanoid" id="A0A2K2DM02"/>
<protein>
    <submittedName>
        <fullName evidence="3 4">Uncharacterized protein</fullName>
    </submittedName>
</protein>
<evidence type="ECO:0000256" key="2">
    <source>
        <dbReference type="SAM" id="Phobius"/>
    </source>
</evidence>
<keyword evidence="2" id="KW-0472">Membrane</keyword>
<evidence type="ECO:0000313" key="5">
    <source>
        <dbReference type="Proteomes" id="UP000008810"/>
    </source>
</evidence>
<feature type="transmembrane region" description="Helical" evidence="2">
    <location>
        <begin position="28"/>
        <end position="48"/>
    </location>
</feature>
<dbReference type="Proteomes" id="UP000008810">
    <property type="component" value="Chromosome 1"/>
</dbReference>
<name>A0A2K2DM02_BRADI</name>
<reference evidence="3 4" key="1">
    <citation type="journal article" date="2010" name="Nature">
        <title>Genome sequencing and analysis of the model grass Brachypodium distachyon.</title>
        <authorList>
            <consortium name="International Brachypodium Initiative"/>
        </authorList>
    </citation>
    <scope>NUCLEOTIDE SEQUENCE [LARGE SCALE GENOMIC DNA]</scope>
    <source>
        <strain evidence="3 4">Bd21</strain>
    </source>
</reference>
<organism evidence="3">
    <name type="scientific">Brachypodium distachyon</name>
    <name type="common">Purple false brome</name>
    <name type="synonym">Trachynia distachya</name>
    <dbReference type="NCBI Taxonomy" id="15368"/>
    <lineage>
        <taxon>Eukaryota</taxon>
        <taxon>Viridiplantae</taxon>
        <taxon>Streptophyta</taxon>
        <taxon>Embryophyta</taxon>
        <taxon>Tracheophyta</taxon>
        <taxon>Spermatophyta</taxon>
        <taxon>Magnoliopsida</taxon>
        <taxon>Liliopsida</taxon>
        <taxon>Poales</taxon>
        <taxon>Poaceae</taxon>
        <taxon>BOP clade</taxon>
        <taxon>Pooideae</taxon>
        <taxon>Stipodae</taxon>
        <taxon>Brachypodieae</taxon>
        <taxon>Brachypodium</taxon>
    </lineage>
</organism>
<reference evidence="4" key="3">
    <citation type="submission" date="2018-08" db="UniProtKB">
        <authorList>
            <consortium name="EnsemblPlants"/>
        </authorList>
    </citation>
    <scope>IDENTIFICATION</scope>
    <source>
        <strain evidence="4">cv. Bd21</strain>
    </source>
</reference>
<sequence length="185" mass="19027">MAARRPRSRSGGLFSSPGHGDGNGGGDLLLLVVLSLSFSLAVASVTHLQPLRSMARAARPAAAVSGGRARRRSGASGSMRHGGSRGETDRPTASVFSWLHRPLPCRELIFNPDNHVHTHTAAEHRGGAGADAAAAERAAAAEQRQSGARPQQRRSGGTTAAEQDAGGGGGEGCLTRFGAKSRLHV</sequence>
<gene>
    <name evidence="3" type="ORF">BRADI_1g29675v3</name>
</gene>
<dbReference type="EnsemblPlants" id="PNT75301">
    <property type="protein sequence ID" value="PNT75301"/>
    <property type="gene ID" value="BRADI_1g29675v3"/>
</dbReference>
<evidence type="ECO:0000313" key="3">
    <source>
        <dbReference type="EMBL" id="PNT75301.1"/>
    </source>
</evidence>
<feature type="region of interest" description="Disordered" evidence="1">
    <location>
        <begin position="56"/>
        <end position="91"/>
    </location>
</feature>